<organism evidence="1 2">
    <name type="scientific">Caerostris darwini</name>
    <dbReference type="NCBI Taxonomy" id="1538125"/>
    <lineage>
        <taxon>Eukaryota</taxon>
        <taxon>Metazoa</taxon>
        <taxon>Ecdysozoa</taxon>
        <taxon>Arthropoda</taxon>
        <taxon>Chelicerata</taxon>
        <taxon>Arachnida</taxon>
        <taxon>Araneae</taxon>
        <taxon>Araneomorphae</taxon>
        <taxon>Entelegynae</taxon>
        <taxon>Araneoidea</taxon>
        <taxon>Araneidae</taxon>
        <taxon>Caerostris</taxon>
    </lineage>
</organism>
<dbReference type="EMBL" id="BPLQ01005801">
    <property type="protein sequence ID" value="GIY17331.1"/>
    <property type="molecule type" value="Genomic_DNA"/>
</dbReference>
<reference evidence="1 2" key="1">
    <citation type="submission" date="2021-06" db="EMBL/GenBank/DDBJ databases">
        <title>Caerostris darwini draft genome.</title>
        <authorList>
            <person name="Kono N."/>
            <person name="Arakawa K."/>
        </authorList>
    </citation>
    <scope>NUCLEOTIDE SEQUENCE [LARGE SCALE GENOMIC DNA]</scope>
</reference>
<dbReference type="Proteomes" id="UP001054837">
    <property type="component" value="Unassembled WGS sequence"/>
</dbReference>
<comment type="caution">
    <text evidence="1">The sequence shown here is derived from an EMBL/GenBank/DDBJ whole genome shotgun (WGS) entry which is preliminary data.</text>
</comment>
<accession>A0AAV4R9K6</accession>
<name>A0AAV4R9K6_9ARAC</name>
<evidence type="ECO:0000313" key="2">
    <source>
        <dbReference type="Proteomes" id="UP001054837"/>
    </source>
</evidence>
<protein>
    <submittedName>
        <fullName evidence="1">Uncharacterized protein</fullName>
    </submittedName>
</protein>
<evidence type="ECO:0000313" key="1">
    <source>
        <dbReference type="EMBL" id="GIY17331.1"/>
    </source>
</evidence>
<proteinExistence type="predicted"/>
<sequence length="96" mass="11214">MMLWRGKNIDDSTTPRQRTIEDFWRKYRSVAQRLKTHDTPLHKTAMIRQKCGIAETNKQPFSKLQCIEEKAEISLRTSVLEIDIKKADIPTAQLKS</sequence>
<keyword evidence="2" id="KW-1185">Reference proteome</keyword>
<dbReference type="AlphaFoldDB" id="A0AAV4R9K6"/>
<gene>
    <name evidence="1" type="ORF">CDAR_572101</name>
</gene>